<feature type="transmembrane region" description="Helical" evidence="1">
    <location>
        <begin position="35"/>
        <end position="59"/>
    </location>
</feature>
<keyword evidence="1" id="KW-0812">Transmembrane</keyword>
<dbReference type="PANTHER" id="PTHR34980">
    <property type="entry name" value="INNER MEMBRANE PROTEIN-RELATED-RELATED"/>
    <property type="match status" value="1"/>
</dbReference>
<dbReference type="Pfam" id="PF05656">
    <property type="entry name" value="DUF805"/>
    <property type="match status" value="1"/>
</dbReference>
<dbReference type="InterPro" id="IPR008523">
    <property type="entry name" value="DUF805"/>
</dbReference>
<evidence type="ECO:0000256" key="1">
    <source>
        <dbReference type="SAM" id="Phobius"/>
    </source>
</evidence>
<gene>
    <name evidence="2" type="ORF">NOX80_11640</name>
</gene>
<protein>
    <submittedName>
        <fullName evidence="2">DUF805 domain-containing protein</fullName>
    </submittedName>
</protein>
<name>A0ABY5ISD3_9FLAO</name>
<dbReference type="PANTHER" id="PTHR34980:SF2">
    <property type="entry name" value="INNER MEMBRANE PROTEIN YHAH-RELATED"/>
    <property type="match status" value="1"/>
</dbReference>
<accession>A0ABY5ISD3</accession>
<feature type="transmembrane region" description="Helical" evidence="1">
    <location>
        <begin position="99"/>
        <end position="118"/>
    </location>
</feature>
<dbReference type="Proteomes" id="UP001059844">
    <property type="component" value="Chromosome"/>
</dbReference>
<proteinExistence type="predicted"/>
<keyword evidence="1" id="KW-1133">Transmembrane helix</keyword>
<feature type="transmembrane region" description="Helical" evidence="1">
    <location>
        <begin position="65"/>
        <end position="87"/>
    </location>
</feature>
<evidence type="ECO:0000313" key="3">
    <source>
        <dbReference type="Proteomes" id="UP001059844"/>
    </source>
</evidence>
<organism evidence="2 3">
    <name type="scientific">Flavobacterium cerinum</name>
    <dbReference type="NCBI Taxonomy" id="2502784"/>
    <lineage>
        <taxon>Bacteria</taxon>
        <taxon>Pseudomonadati</taxon>
        <taxon>Bacteroidota</taxon>
        <taxon>Flavobacteriia</taxon>
        <taxon>Flavobacteriales</taxon>
        <taxon>Flavobacteriaceae</taxon>
        <taxon>Flavobacterium</taxon>
    </lineage>
</organism>
<sequence>MRKKEQDYNMFDWWKKVMIDNYANFSGRARRAEYWYFKLFNAFIVFGLWMSFLTLVIGYENRTAGVFILGFIFLYTLATILPSLAVMARRLHDVNKSGWTYLIAFVPFGIFVLLYYSVLDGDRRRNDYGEDPKMPLGRNDIYKIGIE</sequence>
<dbReference type="EMBL" id="CP101751">
    <property type="protein sequence ID" value="UUC44284.1"/>
    <property type="molecule type" value="Genomic_DNA"/>
</dbReference>
<keyword evidence="1" id="KW-0472">Membrane</keyword>
<reference evidence="2" key="1">
    <citation type="submission" date="2022-07" db="EMBL/GenBank/DDBJ databases">
        <title>Isolation, identification, and degradation of a PFOSA degrading strain from sewage treatment plant.</title>
        <authorList>
            <person name="Zhang L."/>
            <person name="Huo Y."/>
        </authorList>
    </citation>
    <scope>NUCLEOTIDE SEQUENCE</scope>
    <source>
        <strain evidence="2">C1</strain>
    </source>
</reference>
<evidence type="ECO:0000313" key="2">
    <source>
        <dbReference type="EMBL" id="UUC44284.1"/>
    </source>
</evidence>
<keyword evidence="3" id="KW-1185">Reference proteome</keyword>
<dbReference type="RefSeq" id="WP_256549958.1">
    <property type="nucleotide sequence ID" value="NZ_CP101751.1"/>
</dbReference>